<protein>
    <submittedName>
        <fullName evidence="2">Uncharacterized protein</fullName>
    </submittedName>
</protein>
<evidence type="ECO:0000313" key="2">
    <source>
        <dbReference type="WBParaSite" id="nRc.2.0.1.t29039-RA"/>
    </source>
</evidence>
<dbReference type="Proteomes" id="UP000887565">
    <property type="component" value="Unplaced"/>
</dbReference>
<keyword evidence="1" id="KW-1185">Reference proteome</keyword>
<evidence type="ECO:0000313" key="1">
    <source>
        <dbReference type="Proteomes" id="UP000887565"/>
    </source>
</evidence>
<dbReference type="AlphaFoldDB" id="A0A915JSI8"/>
<proteinExistence type="predicted"/>
<accession>A0A915JSI8</accession>
<reference evidence="2" key="1">
    <citation type="submission" date="2022-11" db="UniProtKB">
        <authorList>
            <consortium name="WormBaseParasite"/>
        </authorList>
    </citation>
    <scope>IDENTIFICATION</scope>
</reference>
<organism evidence="1 2">
    <name type="scientific">Romanomermis culicivorax</name>
    <name type="common">Nematode worm</name>
    <dbReference type="NCBI Taxonomy" id="13658"/>
    <lineage>
        <taxon>Eukaryota</taxon>
        <taxon>Metazoa</taxon>
        <taxon>Ecdysozoa</taxon>
        <taxon>Nematoda</taxon>
        <taxon>Enoplea</taxon>
        <taxon>Dorylaimia</taxon>
        <taxon>Mermithida</taxon>
        <taxon>Mermithoidea</taxon>
        <taxon>Mermithidae</taxon>
        <taxon>Romanomermis</taxon>
    </lineage>
</organism>
<dbReference type="WBParaSite" id="nRc.2.0.1.t29039-RA">
    <property type="protein sequence ID" value="nRc.2.0.1.t29039-RA"/>
    <property type="gene ID" value="nRc.2.0.1.g29039"/>
</dbReference>
<name>A0A915JSI8_ROMCU</name>
<sequence length="87" mass="9762">MDPMSLNTGTAKDIMKLGLVGNLVQLGDILEEMYHIHIQEALPYWVPSGLMKIECSPLACSNNVDYGWQSQFFNNFDYQGATLCLFA</sequence>